<accession>A0ABW0ED26</accession>
<dbReference type="SMART" id="SM01232">
    <property type="entry name" value="H2TH"/>
    <property type="match status" value="1"/>
</dbReference>
<keyword evidence="15" id="KW-0456">Lyase</keyword>
<dbReference type="InterPro" id="IPR010663">
    <property type="entry name" value="Znf_FPG/IleRS"/>
</dbReference>
<protein>
    <recommendedName>
        <fullName evidence="7">Formamidopyrimidine-DNA glycosylase</fullName>
        <ecNumber evidence="5">3.2.2.23</ecNumber>
        <ecNumber evidence="6">4.2.99.18</ecNumber>
    </recommendedName>
    <alternativeName>
        <fullName evidence="18">DNA-(apurinic or apyrimidinic site) lyase MutM</fullName>
    </alternativeName>
</protein>
<comment type="similarity">
    <text evidence="3">Belongs to the FPG family.</text>
</comment>
<keyword evidence="13" id="KW-0238">DNA-binding</keyword>
<dbReference type="InterPro" id="IPR015886">
    <property type="entry name" value="H2TH_FPG"/>
</dbReference>
<feature type="domain" description="FPG-type" evidence="21">
    <location>
        <begin position="225"/>
        <end position="270"/>
    </location>
</feature>
<dbReference type="EC" id="4.2.99.18" evidence="6"/>
<keyword evidence="17 23" id="KW-0326">Glycosidase</keyword>
<comment type="subunit">
    <text evidence="4">Monomer.</text>
</comment>
<keyword evidence="12" id="KW-0862">Zinc</keyword>
<dbReference type="PROSITE" id="PS51066">
    <property type="entry name" value="ZF_FPG_2"/>
    <property type="match status" value="1"/>
</dbReference>
<evidence type="ECO:0000259" key="22">
    <source>
        <dbReference type="PROSITE" id="PS51068"/>
    </source>
</evidence>
<sequence>MPELPEVETLRKYLEETSLHQKITGFSAVDAKRQITMPLDEFRQGIVGRKMVKTTRIGKHLLVTLDNGNVLSLHFGMTGDLHYYRIPEDAPRFERATFFFDSGFKLAFVDSRKFGRIGLWESKTVYKTAKKLGPDALDISEAELKKNLRKRKSPLKPALLDQKILAGIGNWLVDEILFQAKLHPEIIAAELTDPELQNLLQAMQNVLQISIEKEAIYRELPVSFLIHSREWDESPHPEKDAHKNCPRCKTEIIRTVVGGRATYLCPQCQPT</sequence>
<dbReference type="Proteomes" id="UP001596161">
    <property type="component" value="Unassembled WGS sequence"/>
</dbReference>
<keyword evidence="14" id="KW-0234">DNA repair</keyword>
<evidence type="ECO:0000259" key="21">
    <source>
        <dbReference type="PROSITE" id="PS51066"/>
    </source>
</evidence>
<organism evidence="23 24">
    <name type="scientific">Adhaeribacter terreus</name>
    <dbReference type="NCBI Taxonomy" id="529703"/>
    <lineage>
        <taxon>Bacteria</taxon>
        <taxon>Pseudomonadati</taxon>
        <taxon>Bacteroidota</taxon>
        <taxon>Cytophagia</taxon>
        <taxon>Cytophagales</taxon>
        <taxon>Hymenobacteraceae</taxon>
        <taxon>Adhaeribacter</taxon>
    </lineage>
</organism>
<comment type="catalytic activity">
    <reaction evidence="19">
        <text>2'-deoxyribonucleotide-(2'-deoxyribose 5'-phosphate)-2'-deoxyribonucleotide-DNA = a 3'-end 2'-deoxyribonucleotide-(2,3-dehydro-2,3-deoxyribose 5'-phosphate)-DNA + a 5'-end 5'-phospho-2'-deoxyribonucleoside-DNA + H(+)</text>
        <dbReference type="Rhea" id="RHEA:66592"/>
        <dbReference type="Rhea" id="RHEA-COMP:13180"/>
        <dbReference type="Rhea" id="RHEA-COMP:16897"/>
        <dbReference type="Rhea" id="RHEA-COMP:17067"/>
        <dbReference type="ChEBI" id="CHEBI:15378"/>
        <dbReference type="ChEBI" id="CHEBI:136412"/>
        <dbReference type="ChEBI" id="CHEBI:157695"/>
        <dbReference type="ChEBI" id="CHEBI:167181"/>
        <dbReference type="EC" id="4.2.99.18"/>
    </reaction>
</comment>
<evidence type="ECO:0000256" key="9">
    <source>
        <dbReference type="ARBA" id="ARBA00022763"/>
    </source>
</evidence>
<dbReference type="PANTHER" id="PTHR22993:SF9">
    <property type="entry name" value="FORMAMIDOPYRIMIDINE-DNA GLYCOSYLASE"/>
    <property type="match status" value="1"/>
</dbReference>
<dbReference type="SUPFAM" id="SSF57716">
    <property type="entry name" value="Glucocorticoid receptor-like (DNA-binding domain)"/>
    <property type="match status" value="1"/>
</dbReference>
<keyword evidence="10 20" id="KW-0863">Zinc-finger</keyword>
<evidence type="ECO:0000256" key="18">
    <source>
        <dbReference type="ARBA" id="ARBA00030638"/>
    </source>
</evidence>
<dbReference type="InterPro" id="IPR015887">
    <property type="entry name" value="DNA_glyclase_Znf_dom_DNA_BS"/>
</dbReference>
<evidence type="ECO:0000256" key="2">
    <source>
        <dbReference type="ARBA" id="ARBA00001947"/>
    </source>
</evidence>
<evidence type="ECO:0000313" key="23">
    <source>
        <dbReference type="EMBL" id="MFC5271807.1"/>
    </source>
</evidence>
<evidence type="ECO:0000256" key="7">
    <source>
        <dbReference type="ARBA" id="ARBA00016240"/>
    </source>
</evidence>
<comment type="catalytic activity">
    <reaction evidence="1">
        <text>Hydrolysis of DNA containing ring-opened 7-methylguanine residues, releasing 2,6-diamino-4-hydroxy-5-(N-methyl)formamidopyrimidine.</text>
        <dbReference type="EC" id="3.2.2.23"/>
    </reaction>
</comment>
<feature type="domain" description="Formamidopyrimidine-DNA glycosylase catalytic" evidence="22">
    <location>
        <begin position="2"/>
        <end position="115"/>
    </location>
</feature>
<evidence type="ECO:0000256" key="8">
    <source>
        <dbReference type="ARBA" id="ARBA00022723"/>
    </source>
</evidence>
<dbReference type="Pfam" id="PF06827">
    <property type="entry name" value="zf-FPG_IleRS"/>
    <property type="match status" value="1"/>
</dbReference>
<dbReference type="PANTHER" id="PTHR22993">
    <property type="entry name" value="FORMAMIDOPYRIMIDINE-DNA GLYCOSYLASE"/>
    <property type="match status" value="1"/>
</dbReference>
<proteinExistence type="inferred from homology"/>
<evidence type="ECO:0000256" key="12">
    <source>
        <dbReference type="ARBA" id="ARBA00022833"/>
    </source>
</evidence>
<evidence type="ECO:0000256" key="3">
    <source>
        <dbReference type="ARBA" id="ARBA00009409"/>
    </source>
</evidence>
<evidence type="ECO:0000256" key="17">
    <source>
        <dbReference type="ARBA" id="ARBA00023295"/>
    </source>
</evidence>
<keyword evidence="16" id="KW-0511">Multifunctional enzyme</keyword>
<dbReference type="SMART" id="SM00898">
    <property type="entry name" value="Fapy_DNA_glyco"/>
    <property type="match status" value="1"/>
</dbReference>
<dbReference type="Gene3D" id="3.20.190.10">
    <property type="entry name" value="MutM-like, N-terminal"/>
    <property type="match status" value="1"/>
</dbReference>
<evidence type="ECO:0000256" key="4">
    <source>
        <dbReference type="ARBA" id="ARBA00011245"/>
    </source>
</evidence>
<comment type="cofactor">
    <cofactor evidence="2">
        <name>Zn(2+)</name>
        <dbReference type="ChEBI" id="CHEBI:29105"/>
    </cofactor>
</comment>
<evidence type="ECO:0000256" key="20">
    <source>
        <dbReference type="PROSITE-ProRule" id="PRU00391"/>
    </source>
</evidence>
<dbReference type="InterPro" id="IPR010979">
    <property type="entry name" value="Ribosomal_uS13-like_H2TH"/>
</dbReference>
<gene>
    <name evidence="23" type="primary">mutM</name>
    <name evidence="23" type="ORF">ACFPIB_14410</name>
</gene>
<dbReference type="Pfam" id="PF01149">
    <property type="entry name" value="Fapy_DNA_glyco"/>
    <property type="match status" value="1"/>
</dbReference>
<reference evidence="24" key="1">
    <citation type="journal article" date="2019" name="Int. J. Syst. Evol. Microbiol.">
        <title>The Global Catalogue of Microorganisms (GCM) 10K type strain sequencing project: providing services to taxonomists for standard genome sequencing and annotation.</title>
        <authorList>
            <consortium name="The Broad Institute Genomics Platform"/>
            <consortium name="The Broad Institute Genome Sequencing Center for Infectious Disease"/>
            <person name="Wu L."/>
            <person name="Ma J."/>
        </authorList>
    </citation>
    <scope>NUCLEOTIDE SEQUENCE [LARGE SCALE GENOMIC DNA]</scope>
    <source>
        <strain evidence="24">KACC 12602</strain>
    </source>
</reference>
<dbReference type="InterPro" id="IPR012319">
    <property type="entry name" value="FPG_cat"/>
</dbReference>
<evidence type="ECO:0000256" key="19">
    <source>
        <dbReference type="ARBA" id="ARBA00044632"/>
    </source>
</evidence>
<evidence type="ECO:0000256" key="1">
    <source>
        <dbReference type="ARBA" id="ARBA00001668"/>
    </source>
</evidence>
<dbReference type="RefSeq" id="WP_378018166.1">
    <property type="nucleotide sequence ID" value="NZ_JBHSKT010000009.1"/>
</dbReference>
<keyword evidence="8" id="KW-0479">Metal-binding</keyword>
<keyword evidence="24" id="KW-1185">Reference proteome</keyword>
<comment type="caution">
    <text evidence="23">The sequence shown here is derived from an EMBL/GenBank/DDBJ whole genome shotgun (WGS) entry which is preliminary data.</text>
</comment>
<dbReference type="PROSITE" id="PS51068">
    <property type="entry name" value="FPG_CAT"/>
    <property type="match status" value="1"/>
</dbReference>
<evidence type="ECO:0000256" key="16">
    <source>
        <dbReference type="ARBA" id="ARBA00023268"/>
    </source>
</evidence>
<evidence type="ECO:0000256" key="6">
    <source>
        <dbReference type="ARBA" id="ARBA00012720"/>
    </source>
</evidence>
<dbReference type="Gene3D" id="1.10.8.50">
    <property type="match status" value="1"/>
</dbReference>
<evidence type="ECO:0000256" key="13">
    <source>
        <dbReference type="ARBA" id="ARBA00023125"/>
    </source>
</evidence>
<evidence type="ECO:0000313" key="24">
    <source>
        <dbReference type="Proteomes" id="UP001596161"/>
    </source>
</evidence>
<dbReference type="Pfam" id="PF06831">
    <property type="entry name" value="H2TH"/>
    <property type="match status" value="1"/>
</dbReference>
<keyword evidence="11 23" id="KW-0378">Hydrolase</keyword>
<dbReference type="NCBIfam" id="TIGR00577">
    <property type="entry name" value="fpg"/>
    <property type="match status" value="1"/>
</dbReference>
<dbReference type="InterPro" id="IPR020629">
    <property type="entry name" value="FPG_Glyclase"/>
</dbReference>
<dbReference type="GO" id="GO:0008534">
    <property type="term" value="F:oxidized purine nucleobase lesion DNA N-glycosylase activity"/>
    <property type="evidence" value="ECO:0007669"/>
    <property type="project" value="UniProtKB-EC"/>
</dbReference>
<dbReference type="EC" id="3.2.2.23" evidence="5"/>
<dbReference type="SUPFAM" id="SSF81624">
    <property type="entry name" value="N-terminal domain of MutM-like DNA repair proteins"/>
    <property type="match status" value="1"/>
</dbReference>
<keyword evidence="9" id="KW-0227">DNA damage</keyword>
<evidence type="ECO:0000256" key="11">
    <source>
        <dbReference type="ARBA" id="ARBA00022801"/>
    </source>
</evidence>
<dbReference type="InterPro" id="IPR000214">
    <property type="entry name" value="Znf_DNA_glyclase/AP_lyase"/>
</dbReference>
<name>A0ABW0ED26_9BACT</name>
<dbReference type="EMBL" id="JBHSKT010000009">
    <property type="protein sequence ID" value="MFC5271807.1"/>
    <property type="molecule type" value="Genomic_DNA"/>
</dbReference>
<dbReference type="InterPro" id="IPR035937">
    <property type="entry name" value="FPG_N"/>
</dbReference>
<evidence type="ECO:0000256" key="14">
    <source>
        <dbReference type="ARBA" id="ARBA00023204"/>
    </source>
</evidence>
<evidence type="ECO:0000256" key="10">
    <source>
        <dbReference type="ARBA" id="ARBA00022771"/>
    </source>
</evidence>
<evidence type="ECO:0000256" key="15">
    <source>
        <dbReference type="ARBA" id="ARBA00023239"/>
    </source>
</evidence>
<evidence type="ECO:0000256" key="5">
    <source>
        <dbReference type="ARBA" id="ARBA00012024"/>
    </source>
</evidence>
<dbReference type="SUPFAM" id="SSF46946">
    <property type="entry name" value="S13-like H2TH domain"/>
    <property type="match status" value="1"/>
</dbReference>
<dbReference type="PROSITE" id="PS01242">
    <property type="entry name" value="ZF_FPG_1"/>
    <property type="match status" value="1"/>
</dbReference>